<protein>
    <submittedName>
        <fullName evidence="1">Uncharacterized protein</fullName>
    </submittedName>
</protein>
<organism evidence="1">
    <name type="scientific">Lepeophtheirus salmonis</name>
    <name type="common">Salmon louse</name>
    <name type="synonym">Caligus salmonis</name>
    <dbReference type="NCBI Taxonomy" id="72036"/>
    <lineage>
        <taxon>Eukaryota</taxon>
        <taxon>Metazoa</taxon>
        <taxon>Ecdysozoa</taxon>
        <taxon>Arthropoda</taxon>
        <taxon>Crustacea</taxon>
        <taxon>Multicrustacea</taxon>
        <taxon>Hexanauplia</taxon>
        <taxon>Copepoda</taxon>
        <taxon>Siphonostomatoida</taxon>
        <taxon>Caligidae</taxon>
        <taxon>Lepeophtheirus</taxon>
    </lineage>
</organism>
<dbReference type="EMBL" id="HACA01032732">
    <property type="protein sequence ID" value="CDW50093.1"/>
    <property type="molecule type" value="Transcribed_RNA"/>
</dbReference>
<sequence length="88" mass="9790">AGFLVLKVHSTCPHDSDKKQSFLLFRTTSTVNIFLSEVNLCAEKIAHPIPFCVLPKQNKHQIAAFCHLWVCHPTASRPAQSADFRSGT</sequence>
<dbReference type="AlphaFoldDB" id="A0A0K2VHY7"/>
<evidence type="ECO:0000313" key="1">
    <source>
        <dbReference type="EMBL" id="CDW50093.1"/>
    </source>
</evidence>
<accession>A0A0K2VHY7</accession>
<reference evidence="1" key="1">
    <citation type="submission" date="2014-05" db="EMBL/GenBank/DDBJ databases">
        <authorList>
            <person name="Chronopoulou M."/>
        </authorList>
    </citation>
    <scope>NUCLEOTIDE SEQUENCE</scope>
    <source>
        <tissue evidence="1">Whole organism</tissue>
    </source>
</reference>
<feature type="non-terminal residue" evidence="1">
    <location>
        <position position="1"/>
    </location>
</feature>
<name>A0A0K2VHY7_LEPSM</name>
<proteinExistence type="predicted"/>